<dbReference type="InterPro" id="IPR002828">
    <property type="entry name" value="SurE-like_Pase/nucleotidase"/>
</dbReference>
<dbReference type="PANTHER" id="PTHR47551">
    <property type="entry name" value="TUBULIN--TYROSINE LIGASE PBY1-RELATED"/>
    <property type="match status" value="1"/>
</dbReference>
<dbReference type="GO" id="GO:0000932">
    <property type="term" value="C:P-body"/>
    <property type="evidence" value="ECO:0007669"/>
    <property type="project" value="EnsemblFungi"/>
</dbReference>
<dbReference type="STRING" id="1071383.J7RR53"/>
<dbReference type="Gene3D" id="3.30.470.20">
    <property type="entry name" value="ATP-grasp fold, B domain"/>
    <property type="match status" value="1"/>
</dbReference>
<dbReference type="Pfam" id="PF01975">
    <property type="entry name" value="SurE"/>
    <property type="match status" value="1"/>
</dbReference>
<reference evidence="2 3" key="1">
    <citation type="journal article" date="2011" name="Proc. Natl. Acad. Sci. U.S.A.">
        <title>Evolutionary erosion of yeast sex chromosomes by mating-type switching accidents.</title>
        <authorList>
            <person name="Gordon J.L."/>
            <person name="Armisen D."/>
            <person name="Proux-Wera E."/>
            <person name="Oheigeartaigh S.S."/>
            <person name="Byrne K.P."/>
            <person name="Wolfe K.H."/>
        </authorList>
    </citation>
    <scope>NUCLEOTIDE SEQUENCE [LARGE SCALE GENOMIC DNA]</scope>
    <source>
        <strain evidence="3">ATCC MYA-139 / BCRC 22969 / CBS 8797 / CCRC 22969 / KCTC 17520 / NBRC 10181 / NCYC 3082</strain>
    </source>
</reference>
<dbReference type="InterPro" id="IPR036523">
    <property type="entry name" value="SurE-like_sf"/>
</dbReference>
<dbReference type="AlphaFoldDB" id="J7RR53"/>
<proteinExistence type="predicted"/>
<dbReference type="GO" id="GO:0016787">
    <property type="term" value="F:hydrolase activity"/>
    <property type="evidence" value="ECO:0007669"/>
    <property type="project" value="InterPro"/>
</dbReference>
<keyword evidence="3" id="KW-1185">Reference proteome</keyword>
<dbReference type="Proteomes" id="UP000006310">
    <property type="component" value="Chromosome 10"/>
</dbReference>
<dbReference type="InterPro" id="IPR004344">
    <property type="entry name" value="TTL/TTLL_fam"/>
</dbReference>
<dbReference type="KEGG" id="kng:KNAG_0J02490"/>
<name>J7RR53_HUIN7</name>
<reference evidence="3" key="2">
    <citation type="submission" date="2012-08" db="EMBL/GenBank/DDBJ databases">
        <title>Genome sequence of Kazachstania naganishii.</title>
        <authorList>
            <person name="Gordon J.L."/>
            <person name="Armisen D."/>
            <person name="Proux-Wera E."/>
            <person name="OhEigeartaigh S.S."/>
            <person name="Byrne K.P."/>
            <person name="Wolfe K.H."/>
        </authorList>
    </citation>
    <scope>NUCLEOTIDE SEQUENCE [LARGE SCALE GENOMIC DNA]</scope>
    <source>
        <strain evidence="3">ATCC MYA-139 / BCRC 22969 / CBS 8797 / CCRC 22969 / KCTC 17520 / NBRC 10181 / NCYC 3082</strain>
    </source>
</reference>
<evidence type="ECO:0000313" key="3">
    <source>
        <dbReference type="Proteomes" id="UP000006310"/>
    </source>
</evidence>
<dbReference type="Pfam" id="PF03133">
    <property type="entry name" value="TTL"/>
    <property type="match status" value="1"/>
</dbReference>
<evidence type="ECO:0000313" key="2">
    <source>
        <dbReference type="EMBL" id="CCK72328.1"/>
    </source>
</evidence>
<dbReference type="NCBIfam" id="TIGR00087">
    <property type="entry name" value="surE"/>
    <property type="match status" value="1"/>
</dbReference>
<dbReference type="EMBL" id="HE978323">
    <property type="protein sequence ID" value="CCK72328.1"/>
    <property type="molecule type" value="Genomic_DNA"/>
</dbReference>
<dbReference type="PROSITE" id="PS51221">
    <property type="entry name" value="TTL"/>
    <property type="match status" value="1"/>
</dbReference>
<feature type="domain" description="Survival protein SurE-like phosphatase/nucleotidase" evidence="1">
    <location>
        <begin position="3"/>
        <end position="236"/>
    </location>
</feature>
<dbReference type="OMA" id="TNTCFQE"/>
<sequence>MKVLITNDDGPLNDEFSPYIRPFIQKLVALKPDWEITVVVPDVQKSWIAKAHLAGHNPSMKFIYSKLSSTDNSYLGPYIEPQGGSNLPFQRRDQPRSSKLSRSEYIEWVLIDATPASCANIALFHLNTKFDLVVSGPNVGRNASAAYITSSATVGAAMEAVITADTRAIALSWAYYDGKKDASDSLMGTVAERSVKVLQHLYNHWDPQVDLYSVNVPLLPELTGVQYAPIWENRWGSIFDGPTIKERPDNLDIEDGMEHDMISFRWNPNFKGHRDSSRVFPGTQHDMLVIEKGGISVTPLRATFQHVPHLVGELSLEDTNYSVLITTPETEYIYKPLLAAVHKQISGAKTYATVEDIPIAHRKPLFHYGDYEQLDMDKLSEQNMDYCANSYIFRKALIRKHYLSSTIHNYVVKHPDSILATAFMETFTLDLDYAEFLDDSLDENWELRGELEEGKKWWIVKPSMSDKGQGIRVFKTIENLQRIFDSFDDEPEEANSEDEDENKIVISQLRHFIVQQYLANPLLLRSMGNRKFHIRCYITCKGNLEVFVYDRMLALFAPTPYLGCPADPEAFDPIDLNTLQCHLTNTCLQKDDSKSLSVVEFDNLEDIAQENKRKVKNQIHAIAHDVFLAATTVSSLNFQPLRNAFETYGVDFLVDSEYNVKLLEINAYPDFKQTGDELKGLIDELFQLSVKHCIRPLLDGVDSDEDDNFKRVLSHTPNKW</sequence>
<dbReference type="SUPFAM" id="SSF56059">
    <property type="entry name" value="Glutathione synthetase ATP-binding domain-like"/>
    <property type="match status" value="1"/>
</dbReference>
<dbReference type="RefSeq" id="XP_022466573.1">
    <property type="nucleotide sequence ID" value="XM_022610259.1"/>
</dbReference>
<evidence type="ECO:0000259" key="1">
    <source>
        <dbReference type="Pfam" id="PF01975"/>
    </source>
</evidence>
<accession>J7RR53</accession>
<dbReference type="SUPFAM" id="SSF64167">
    <property type="entry name" value="SurE-like"/>
    <property type="match status" value="1"/>
</dbReference>
<organism evidence="2 3">
    <name type="scientific">Huiozyma naganishii (strain ATCC MYA-139 / BCRC 22969 / CBS 8797 / KCTC 17520 / NBRC 10181 / NCYC 3082 / Yp74L-3)</name>
    <name type="common">Yeast</name>
    <name type="synonym">Kazachstania naganishii</name>
    <dbReference type="NCBI Taxonomy" id="1071383"/>
    <lineage>
        <taxon>Eukaryota</taxon>
        <taxon>Fungi</taxon>
        <taxon>Dikarya</taxon>
        <taxon>Ascomycota</taxon>
        <taxon>Saccharomycotina</taxon>
        <taxon>Saccharomycetes</taxon>
        <taxon>Saccharomycetales</taxon>
        <taxon>Saccharomycetaceae</taxon>
        <taxon>Huiozyma</taxon>
    </lineage>
</organism>
<protein>
    <recommendedName>
        <fullName evidence="1">Survival protein SurE-like phosphatase/nucleotidase domain-containing protein</fullName>
    </recommendedName>
</protein>
<gene>
    <name evidence="2" type="primary">KNAG0J02490</name>
    <name evidence="2" type="ordered locus">KNAG_0J02490</name>
</gene>
<dbReference type="InterPro" id="IPR027746">
    <property type="entry name" value="TTL"/>
</dbReference>
<dbReference type="PANTHER" id="PTHR47551:SF1">
    <property type="entry name" value="TUBULIN--TYROSINE LIGASE PBY1-RELATED"/>
    <property type="match status" value="1"/>
</dbReference>
<dbReference type="HOGENOM" id="CLU_007204_0_0_1"/>
<dbReference type="Gene3D" id="3.40.1210.10">
    <property type="entry name" value="Survival protein SurE-like phosphatase/nucleotidase"/>
    <property type="match status" value="1"/>
</dbReference>
<dbReference type="OrthoDB" id="202825at2759"/>
<dbReference type="eggNOG" id="KOG2157">
    <property type="taxonomic scope" value="Eukaryota"/>
</dbReference>
<dbReference type="GeneID" id="34528083"/>